<dbReference type="AlphaFoldDB" id="A0A1B6KL45"/>
<feature type="non-terminal residue" evidence="1">
    <location>
        <position position="1"/>
    </location>
</feature>
<evidence type="ECO:0000313" key="1">
    <source>
        <dbReference type="EMBL" id="JAT12161.1"/>
    </source>
</evidence>
<accession>A0A1B6KL45</accession>
<feature type="non-terminal residue" evidence="1">
    <location>
        <position position="213"/>
    </location>
</feature>
<name>A0A1B6KL45_9HEMI</name>
<dbReference type="EMBL" id="GEBQ01027816">
    <property type="protein sequence ID" value="JAT12161.1"/>
    <property type="molecule type" value="Transcribed_RNA"/>
</dbReference>
<organism evidence="1">
    <name type="scientific">Graphocephala atropunctata</name>
    <dbReference type="NCBI Taxonomy" id="36148"/>
    <lineage>
        <taxon>Eukaryota</taxon>
        <taxon>Metazoa</taxon>
        <taxon>Ecdysozoa</taxon>
        <taxon>Arthropoda</taxon>
        <taxon>Hexapoda</taxon>
        <taxon>Insecta</taxon>
        <taxon>Pterygota</taxon>
        <taxon>Neoptera</taxon>
        <taxon>Paraneoptera</taxon>
        <taxon>Hemiptera</taxon>
        <taxon>Auchenorrhyncha</taxon>
        <taxon>Membracoidea</taxon>
        <taxon>Cicadellidae</taxon>
        <taxon>Cicadellinae</taxon>
        <taxon>Cicadellini</taxon>
        <taxon>Graphocephala</taxon>
    </lineage>
</organism>
<proteinExistence type="predicted"/>
<reference evidence="1" key="1">
    <citation type="submission" date="2015-11" db="EMBL/GenBank/DDBJ databases">
        <title>De novo transcriptome assembly of four potential Pierce s Disease insect vectors from Arizona vineyards.</title>
        <authorList>
            <person name="Tassone E.E."/>
        </authorList>
    </citation>
    <scope>NUCLEOTIDE SEQUENCE</scope>
</reference>
<sequence length="213" mass="24434">EFEEEKIYVCGIKIKNDEETQALGRNPVVMNIEIVSENPYKEHSVEDFTETAVYYGCCNSNSVIEEPIVGVDSENLVKLLLFEIANQDKSKEIQFGAEELVGRYLEIQNYCIFSQSNDNVHPNIFALDCIINNISNFKIVSVKLENLLPIELAKKESEIIIWENIQQPLDKANESFEIPNTINKTNLGILKLLKPFLQTNFINKIQLIFFEDP</sequence>
<protein>
    <submittedName>
        <fullName evidence="1">Uncharacterized protein</fullName>
    </submittedName>
</protein>
<gene>
    <name evidence="1" type="ORF">g.35997</name>
</gene>